<gene>
    <name evidence="1" type="ORF">M2272_001866</name>
</gene>
<reference evidence="1 2" key="1">
    <citation type="submission" date="2023-04" db="EMBL/GenBank/DDBJ databases">
        <title>Forest soil microbial communities from Buena Vista Peninsula, Colon Province, Panama.</title>
        <authorList>
            <person name="Bouskill N."/>
        </authorList>
    </citation>
    <scope>NUCLEOTIDE SEQUENCE [LARGE SCALE GENOMIC DNA]</scope>
    <source>
        <strain evidence="1 2">AC80</strain>
    </source>
</reference>
<sequence length="386" mass="39864">MKLGAEGGLWSTGSPAEEVPLIAVLEVSGAVLSWVIDGDAAPSITFTDPVRADWLWRVLGEAGHVAVCDALSHREPGQPMELAGVEVLPGSTDALRRLAVGHWLRRWWPASERDGIAMLDRSVLDAEIALLTVAAEDYFTDDTLDSDVTGLLAPCIAGLNSAAGQGDPRVVQLVRDCRELAGEIGLDWPDTVLAGSQREDYALAAGAGERPPSAGPIAAGVATVGWSGVPPGVFDAAERTIDWSVTTGAVDWAEVTGGPNVTAVVRVQVSGPDSPSGIEVQLRAGGCSGRGVLDAAGRAVLPLLGPDGQRLTETQAWNLDWSPTAVQVGAGGAAESAATRDRVRAMARARLAAVSDSRLAAVSDSRLAAVGADAFLAEVLAAESDY</sequence>
<dbReference type="EMBL" id="JARXVE010000002">
    <property type="protein sequence ID" value="MDH6195237.1"/>
    <property type="molecule type" value="Genomic_DNA"/>
</dbReference>
<proteinExistence type="predicted"/>
<evidence type="ECO:0000313" key="2">
    <source>
        <dbReference type="Proteomes" id="UP001160130"/>
    </source>
</evidence>
<keyword evidence="2" id="KW-1185">Reference proteome</keyword>
<name>A0ABT6KX01_9MYCO</name>
<dbReference type="Proteomes" id="UP001160130">
    <property type="component" value="Unassembled WGS sequence"/>
</dbReference>
<evidence type="ECO:0000313" key="1">
    <source>
        <dbReference type="EMBL" id="MDH6195237.1"/>
    </source>
</evidence>
<protein>
    <submittedName>
        <fullName evidence="1">Uncharacterized protein</fullName>
    </submittedName>
</protein>
<accession>A0ABT6KX01</accession>
<dbReference type="RefSeq" id="WP_280831842.1">
    <property type="nucleotide sequence ID" value="NZ_JARXVE010000002.1"/>
</dbReference>
<organism evidence="1 2">
    <name type="scientific">Mycolicibacterium frederiksbergense</name>
    <dbReference type="NCBI Taxonomy" id="117567"/>
    <lineage>
        <taxon>Bacteria</taxon>
        <taxon>Bacillati</taxon>
        <taxon>Actinomycetota</taxon>
        <taxon>Actinomycetes</taxon>
        <taxon>Mycobacteriales</taxon>
        <taxon>Mycobacteriaceae</taxon>
        <taxon>Mycolicibacterium</taxon>
    </lineage>
</organism>
<comment type="caution">
    <text evidence="1">The sequence shown here is derived from an EMBL/GenBank/DDBJ whole genome shotgun (WGS) entry which is preliminary data.</text>
</comment>